<gene>
    <name evidence="1" type="ORF">DPEC_G00311560</name>
</gene>
<evidence type="ECO:0000313" key="1">
    <source>
        <dbReference type="EMBL" id="KAJ7988664.1"/>
    </source>
</evidence>
<sequence length="130" mass="14857">MLAKLWRIKGSYSCNCIRGFTLSKNGRDCVDTDECLSNRCEDICTNTIKLRLWDVPDQPTPSEIWWSPCLGASVEWALVWQHAETKSGHNVLAPQFIYMGCGQEVIKIFGQYRRDASVKFSSMSPRKMMS</sequence>
<protein>
    <submittedName>
        <fullName evidence="1">Uncharacterized protein</fullName>
    </submittedName>
</protein>
<dbReference type="EMBL" id="CM055757">
    <property type="protein sequence ID" value="KAJ7988664.1"/>
    <property type="molecule type" value="Genomic_DNA"/>
</dbReference>
<evidence type="ECO:0000313" key="2">
    <source>
        <dbReference type="Proteomes" id="UP001157502"/>
    </source>
</evidence>
<dbReference type="Proteomes" id="UP001157502">
    <property type="component" value="Chromosome 30"/>
</dbReference>
<reference evidence="1" key="1">
    <citation type="submission" date="2021-05" db="EMBL/GenBank/DDBJ databases">
        <authorList>
            <person name="Pan Q."/>
            <person name="Jouanno E."/>
            <person name="Zahm M."/>
            <person name="Klopp C."/>
            <person name="Cabau C."/>
            <person name="Louis A."/>
            <person name="Berthelot C."/>
            <person name="Parey E."/>
            <person name="Roest Crollius H."/>
            <person name="Montfort J."/>
            <person name="Robinson-Rechavi M."/>
            <person name="Bouchez O."/>
            <person name="Lampietro C."/>
            <person name="Lopez Roques C."/>
            <person name="Donnadieu C."/>
            <person name="Postlethwait J."/>
            <person name="Bobe J."/>
            <person name="Dillon D."/>
            <person name="Chandos A."/>
            <person name="von Hippel F."/>
            <person name="Guiguen Y."/>
        </authorList>
    </citation>
    <scope>NUCLEOTIDE SEQUENCE</scope>
    <source>
        <strain evidence="1">YG-Jan2019</strain>
    </source>
</reference>
<comment type="caution">
    <text evidence="1">The sequence shown here is derived from an EMBL/GenBank/DDBJ whole genome shotgun (WGS) entry which is preliminary data.</text>
</comment>
<organism evidence="1 2">
    <name type="scientific">Dallia pectoralis</name>
    <name type="common">Alaska blackfish</name>
    <dbReference type="NCBI Taxonomy" id="75939"/>
    <lineage>
        <taxon>Eukaryota</taxon>
        <taxon>Metazoa</taxon>
        <taxon>Chordata</taxon>
        <taxon>Craniata</taxon>
        <taxon>Vertebrata</taxon>
        <taxon>Euteleostomi</taxon>
        <taxon>Actinopterygii</taxon>
        <taxon>Neopterygii</taxon>
        <taxon>Teleostei</taxon>
        <taxon>Protacanthopterygii</taxon>
        <taxon>Esociformes</taxon>
        <taxon>Umbridae</taxon>
        <taxon>Dallia</taxon>
    </lineage>
</organism>
<name>A0ACC2FBF7_DALPE</name>
<proteinExistence type="predicted"/>
<keyword evidence="2" id="KW-1185">Reference proteome</keyword>
<accession>A0ACC2FBF7</accession>